<reference evidence="2" key="1">
    <citation type="submission" date="2017-02" db="EMBL/GenBank/DDBJ databases">
        <authorList>
            <person name="Varghese N."/>
            <person name="Submissions S."/>
        </authorList>
    </citation>
    <scope>NUCLEOTIDE SEQUENCE [LARGE SCALE GENOMIC DNA]</scope>
    <source>
        <strain evidence="2">DSM 23966</strain>
    </source>
</reference>
<sequence>MDNDFFQNEGVSDKQIAEIAFLGEAFGFLGDALTTFSAYLALQQISKGPESANDPDKLEMQQQIEYLMKEVERLKKQQR</sequence>
<name>A0A1T4XPI6_9BACL</name>
<protein>
    <submittedName>
        <fullName evidence="1">Uncharacterized protein</fullName>
    </submittedName>
</protein>
<dbReference type="Proteomes" id="UP000190042">
    <property type="component" value="Unassembled WGS sequence"/>
</dbReference>
<organism evidence="1 2">
    <name type="scientific">Sporosarcina newyorkensis</name>
    <dbReference type="NCBI Taxonomy" id="759851"/>
    <lineage>
        <taxon>Bacteria</taxon>
        <taxon>Bacillati</taxon>
        <taxon>Bacillota</taxon>
        <taxon>Bacilli</taxon>
        <taxon>Bacillales</taxon>
        <taxon>Caryophanaceae</taxon>
        <taxon>Sporosarcina</taxon>
    </lineage>
</organism>
<gene>
    <name evidence="1" type="ORF">SAMN04244570_1065</name>
</gene>
<dbReference type="RefSeq" id="WP_009497530.1">
    <property type="nucleotide sequence ID" value="NZ_FUYJ01000001.1"/>
</dbReference>
<accession>A0A1T4XPI6</accession>
<dbReference type="EMBL" id="FUYJ01000001">
    <property type="protein sequence ID" value="SKA91008.1"/>
    <property type="molecule type" value="Genomic_DNA"/>
</dbReference>
<dbReference type="AlphaFoldDB" id="A0A1T4XPI6"/>
<keyword evidence="2" id="KW-1185">Reference proteome</keyword>
<evidence type="ECO:0000313" key="2">
    <source>
        <dbReference type="Proteomes" id="UP000190042"/>
    </source>
</evidence>
<evidence type="ECO:0000313" key="1">
    <source>
        <dbReference type="EMBL" id="SKA91008.1"/>
    </source>
</evidence>
<proteinExistence type="predicted"/>